<keyword evidence="3 7" id="KW-0812">Transmembrane</keyword>
<feature type="region of interest" description="Disordered" evidence="6">
    <location>
        <begin position="876"/>
        <end position="905"/>
    </location>
</feature>
<dbReference type="GO" id="GO:0005794">
    <property type="term" value="C:Golgi apparatus"/>
    <property type="evidence" value="ECO:0007669"/>
    <property type="project" value="TreeGrafter"/>
</dbReference>
<feature type="compositionally biased region" description="Acidic residues" evidence="6">
    <location>
        <begin position="895"/>
        <end position="905"/>
    </location>
</feature>
<gene>
    <name evidence="10" type="ORF">BDW42DRAFT_185345</name>
</gene>
<feature type="region of interest" description="Disordered" evidence="6">
    <location>
        <begin position="302"/>
        <end position="325"/>
    </location>
</feature>
<feature type="compositionally biased region" description="Basic and acidic residues" evidence="6">
    <location>
        <begin position="229"/>
        <end position="240"/>
    </location>
</feature>
<evidence type="ECO:0000256" key="4">
    <source>
        <dbReference type="ARBA" id="ARBA00022989"/>
    </source>
</evidence>
<feature type="compositionally biased region" description="Polar residues" evidence="6">
    <location>
        <begin position="87"/>
        <end position="98"/>
    </location>
</feature>
<accession>A0A2J5HWH4</accession>
<dbReference type="InterPro" id="IPR004331">
    <property type="entry name" value="SPX_dom"/>
</dbReference>
<evidence type="ECO:0000256" key="1">
    <source>
        <dbReference type="ARBA" id="ARBA00004141"/>
    </source>
</evidence>
<feature type="compositionally biased region" description="Low complexity" evidence="6">
    <location>
        <begin position="880"/>
        <end position="894"/>
    </location>
</feature>
<evidence type="ECO:0000256" key="5">
    <source>
        <dbReference type="ARBA" id="ARBA00023136"/>
    </source>
</evidence>
<dbReference type="Pfam" id="PF03105">
    <property type="entry name" value="SPX"/>
    <property type="match status" value="1"/>
</dbReference>
<dbReference type="GO" id="GO:0005886">
    <property type="term" value="C:plasma membrane"/>
    <property type="evidence" value="ECO:0007669"/>
    <property type="project" value="TreeGrafter"/>
</dbReference>
<name>A0A2J5HWH4_9EURO</name>
<evidence type="ECO:0000256" key="7">
    <source>
        <dbReference type="SAM" id="Phobius"/>
    </source>
</evidence>
<dbReference type="InterPro" id="IPR004342">
    <property type="entry name" value="EXS_C"/>
</dbReference>
<feature type="domain" description="SPX" evidence="9">
    <location>
        <begin position="1"/>
        <end position="434"/>
    </location>
</feature>
<dbReference type="GO" id="GO:0006817">
    <property type="term" value="P:phosphate ion transport"/>
    <property type="evidence" value="ECO:0007669"/>
    <property type="project" value="TreeGrafter"/>
</dbReference>
<evidence type="ECO:0000313" key="11">
    <source>
        <dbReference type="Proteomes" id="UP000235023"/>
    </source>
</evidence>
<dbReference type="GO" id="GO:0016036">
    <property type="term" value="P:cellular response to phosphate starvation"/>
    <property type="evidence" value="ECO:0007669"/>
    <property type="project" value="TreeGrafter"/>
</dbReference>
<protein>
    <submittedName>
        <fullName evidence="10">Putative small molecule transporter</fullName>
    </submittedName>
</protein>
<evidence type="ECO:0000256" key="3">
    <source>
        <dbReference type="ARBA" id="ARBA00022692"/>
    </source>
</evidence>
<keyword evidence="4 7" id="KW-1133">Transmembrane helix</keyword>
<keyword evidence="5 7" id="KW-0472">Membrane</keyword>
<feature type="transmembrane region" description="Helical" evidence="7">
    <location>
        <begin position="667"/>
        <end position="683"/>
    </location>
</feature>
<dbReference type="PANTHER" id="PTHR10783">
    <property type="entry name" value="XENOTROPIC AND POLYTROPIC RETROVIRUS RECEPTOR 1-RELATED"/>
    <property type="match status" value="1"/>
</dbReference>
<feature type="transmembrane region" description="Helical" evidence="7">
    <location>
        <begin position="695"/>
        <end position="717"/>
    </location>
</feature>
<proteinExistence type="inferred from homology"/>
<dbReference type="PANTHER" id="PTHR10783:SF103">
    <property type="entry name" value="SOLUTE CARRIER FAMILY 53 MEMBER 1"/>
    <property type="match status" value="1"/>
</dbReference>
<evidence type="ECO:0000256" key="2">
    <source>
        <dbReference type="ARBA" id="ARBA00009665"/>
    </source>
</evidence>
<dbReference type="EMBL" id="KZ559535">
    <property type="protein sequence ID" value="PLN81580.1"/>
    <property type="molecule type" value="Genomic_DNA"/>
</dbReference>
<reference evidence="11" key="1">
    <citation type="submission" date="2017-12" db="EMBL/GenBank/DDBJ databases">
        <authorList>
            <consortium name="DOE Joint Genome Institute"/>
            <person name="Mondo S.J."/>
            <person name="Kjaerbolling I."/>
            <person name="Vesth T.C."/>
            <person name="Frisvad J.C."/>
            <person name="Nybo J.L."/>
            <person name="Theobald S."/>
            <person name="Kuo A."/>
            <person name="Bowyer P."/>
            <person name="Matsuda Y."/>
            <person name="Lyhne E.K."/>
            <person name="Kogle M.E."/>
            <person name="Clum A."/>
            <person name="Lipzen A."/>
            <person name="Salamov A."/>
            <person name="Ngan C.Y."/>
            <person name="Daum C."/>
            <person name="Chiniquy J."/>
            <person name="Barry K."/>
            <person name="LaButti K."/>
            <person name="Haridas S."/>
            <person name="Simmons B.A."/>
            <person name="Magnuson J.K."/>
            <person name="Mortensen U.H."/>
            <person name="Larsen T.O."/>
            <person name="Grigoriev I.V."/>
            <person name="Baker S.E."/>
            <person name="Andersen M.R."/>
            <person name="Nordberg H.P."/>
            <person name="Cantor M.N."/>
            <person name="Hua S.X."/>
        </authorList>
    </citation>
    <scope>NUCLEOTIDE SEQUENCE [LARGE SCALE GENOMIC DNA]</scope>
    <source>
        <strain evidence="11">IBT 19404</strain>
    </source>
</reference>
<dbReference type="GO" id="GO:0000822">
    <property type="term" value="F:inositol hexakisphosphate binding"/>
    <property type="evidence" value="ECO:0007669"/>
    <property type="project" value="TreeGrafter"/>
</dbReference>
<comment type="subcellular location">
    <subcellularLocation>
        <location evidence="1">Membrane</location>
        <topology evidence="1">Multi-pass membrane protein</topology>
    </subcellularLocation>
</comment>
<dbReference type="Proteomes" id="UP000235023">
    <property type="component" value="Unassembled WGS sequence"/>
</dbReference>
<organism evidence="10 11">
    <name type="scientific">Aspergillus taichungensis</name>
    <dbReference type="NCBI Taxonomy" id="482145"/>
    <lineage>
        <taxon>Eukaryota</taxon>
        <taxon>Fungi</taxon>
        <taxon>Dikarya</taxon>
        <taxon>Ascomycota</taxon>
        <taxon>Pezizomycotina</taxon>
        <taxon>Eurotiomycetes</taxon>
        <taxon>Eurotiomycetidae</taxon>
        <taxon>Eurotiales</taxon>
        <taxon>Aspergillaceae</taxon>
        <taxon>Aspergillus</taxon>
        <taxon>Aspergillus subgen. Circumdati</taxon>
    </lineage>
</organism>
<feature type="domain" description="EXS" evidence="8">
    <location>
        <begin position="626"/>
        <end position="820"/>
    </location>
</feature>
<dbReference type="PROSITE" id="PS51380">
    <property type="entry name" value="EXS"/>
    <property type="match status" value="1"/>
</dbReference>
<feature type="compositionally biased region" description="Polar residues" evidence="6">
    <location>
        <begin position="200"/>
        <end position="221"/>
    </location>
</feature>
<evidence type="ECO:0000259" key="9">
    <source>
        <dbReference type="PROSITE" id="PS51382"/>
    </source>
</evidence>
<dbReference type="AlphaFoldDB" id="A0A2J5HWH4"/>
<feature type="transmembrane region" description="Helical" evidence="7">
    <location>
        <begin position="531"/>
        <end position="552"/>
    </location>
</feature>
<evidence type="ECO:0000313" key="10">
    <source>
        <dbReference type="EMBL" id="PLN81580.1"/>
    </source>
</evidence>
<feature type="compositionally biased region" description="Pro residues" evidence="6">
    <location>
        <begin position="839"/>
        <end position="850"/>
    </location>
</feature>
<comment type="similarity">
    <text evidence="2">Belongs to the SYG1 (TC 2.A.94) family.</text>
</comment>
<feature type="region of interest" description="Disordered" evidence="6">
    <location>
        <begin position="35"/>
        <end position="249"/>
    </location>
</feature>
<dbReference type="OrthoDB" id="9970435at2759"/>
<feature type="transmembrane region" description="Helical" evidence="7">
    <location>
        <begin position="737"/>
        <end position="759"/>
    </location>
</feature>
<evidence type="ECO:0000259" key="8">
    <source>
        <dbReference type="PROSITE" id="PS51380"/>
    </source>
</evidence>
<feature type="region of interest" description="Disordered" evidence="6">
    <location>
        <begin position="833"/>
        <end position="855"/>
    </location>
</feature>
<feature type="transmembrane region" description="Helical" evidence="7">
    <location>
        <begin position="490"/>
        <end position="511"/>
    </location>
</feature>
<dbReference type="CDD" id="cd14475">
    <property type="entry name" value="SPX_SYG1_like"/>
    <property type="match status" value="1"/>
</dbReference>
<sequence>MKFAKELDQELVPEWRAKYLDYKTGKKKLKAIARALQKANRSSSYPSLPHDATPSHGNDPTAARSHPSSTPYQAAKEWEATDPAYNPASTPARSSGRVSTPGRRSERQPLRIPGSRFSAIPGTYGSILATPPQHVPSSDVASFELPDPAIDPAVDSHDHQVSPKGHAPHHASPRIPSPSVSRHDSTRTVPAETYRPSPSLRRTATNPTEKGNPGQSATRASQLLKRVFTHPDGDSPEKRAQAGGSMSEYERRQDEFMAFLDGELGKIESFYQLKEEESTARLAVLRKQLHIMRDQRIQEVLGTAQARPQGDDKPQPTGLGHLGGQRFKDAFTGRRIGKNSKALAGLATPAAFPPRDAEGVMNRSDFNRRAPVESPNTEVSYRSAKRKLKHALQEYYRGVELLKGYAYLNRTAFRKINKKYDKVVDARPTMRYMSDKVNKAWFVQSEVTENLLTATEDLYARYFERGNRKIAASKLRRTVKKTSDFSPNTFRSGLLLMAGVLFGIQGLIYAGQHLNHSDATIKMHTSYLLQIYGGYFLIVFHFLLFCLDCMVWTKSKINYVFIFEYDARYALDWRQLTEWRLLLAGFYPVEFRDFFLGDMYCSQTYSMGNIELFFCLYAHHWTNSLQCNSSQSRLLGFFTTIPSILRALQCLRRYADTRNIFPHLLNFGKYMFGVLYYATLSMYRIDRVSRFEAPFITFALLNAVYVSVWDLAMDWSLGNPYAKHPLLREALAFRRVWVYYAAMALDVVVRFNWIFYAIFAHDVQHSAVLSFVVSFSEVCRRGIWTIFRVENEHCSNVLLFRASRDIPLPYKIPSAHAPPHFLSGDMQLEEQPPAVVVSPPDPEQGTPPTPGASMRARNISRVGSLITYAHTQDFQRRKPASAASPAVAAGVEAAETPDDTSDEDDVSVVSGAYIDGDRAFAEELPFRDAEVG</sequence>
<evidence type="ECO:0000256" key="6">
    <source>
        <dbReference type="SAM" id="MobiDB-lite"/>
    </source>
</evidence>
<dbReference type="PROSITE" id="PS51382">
    <property type="entry name" value="SPX"/>
    <property type="match status" value="1"/>
</dbReference>
<keyword evidence="11" id="KW-1185">Reference proteome</keyword>
<dbReference type="Pfam" id="PF03124">
    <property type="entry name" value="EXS"/>
    <property type="match status" value="2"/>
</dbReference>